<accession>A0ABS5S738</accession>
<proteinExistence type="predicted"/>
<name>A0ABS5S738_9FLAO</name>
<keyword evidence="2" id="KW-1185">Reference proteome</keyword>
<protein>
    <submittedName>
        <fullName evidence="1">Uncharacterized protein</fullName>
    </submittedName>
</protein>
<evidence type="ECO:0000313" key="2">
    <source>
        <dbReference type="Proteomes" id="UP001297092"/>
    </source>
</evidence>
<sequence>MGKRIKMIWDFRGENGALTAKHHEKHLAEYAESENLEETITGTQSYSPTHHAAFMVVNEGMVASLREILKPHRGQIYEE</sequence>
<dbReference type="Proteomes" id="UP001297092">
    <property type="component" value="Unassembled WGS sequence"/>
</dbReference>
<gene>
    <name evidence="1" type="ORF">KIV10_12615</name>
</gene>
<comment type="caution">
    <text evidence="1">The sequence shown here is derived from an EMBL/GenBank/DDBJ whole genome shotgun (WGS) entry which is preliminary data.</text>
</comment>
<evidence type="ECO:0000313" key="1">
    <source>
        <dbReference type="EMBL" id="MBT0609023.1"/>
    </source>
</evidence>
<organism evidence="1 2">
    <name type="scientific">Aequorivita echinoideorum</name>
    <dbReference type="NCBI Taxonomy" id="1549647"/>
    <lineage>
        <taxon>Bacteria</taxon>
        <taxon>Pseudomonadati</taxon>
        <taxon>Bacteroidota</taxon>
        <taxon>Flavobacteriia</taxon>
        <taxon>Flavobacteriales</taxon>
        <taxon>Flavobacteriaceae</taxon>
        <taxon>Aequorivita</taxon>
    </lineage>
</organism>
<reference evidence="1 2" key="1">
    <citation type="submission" date="2021-05" db="EMBL/GenBank/DDBJ databases">
        <title>Aequorivita echinoideorum JCM 30378 genome.</title>
        <authorList>
            <person name="Zhang H."/>
            <person name="Li C."/>
        </authorList>
    </citation>
    <scope>NUCLEOTIDE SEQUENCE [LARGE SCALE GENOMIC DNA]</scope>
    <source>
        <strain evidence="1 2">JCM30378</strain>
    </source>
</reference>
<dbReference type="EMBL" id="JAHCTB010000006">
    <property type="protein sequence ID" value="MBT0609023.1"/>
    <property type="molecule type" value="Genomic_DNA"/>
</dbReference>